<evidence type="ECO:0000256" key="2">
    <source>
        <dbReference type="ARBA" id="ARBA00022448"/>
    </source>
</evidence>
<keyword evidence="3" id="KW-1003">Cell membrane</keyword>
<accession>A0AB73IMK8</accession>
<name>A0AB73IMK8_9BURK</name>
<feature type="transmembrane region" description="Helical" evidence="7">
    <location>
        <begin position="282"/>
        <end position="308"/>
    </location>
</feature>
<keyword evidence="6 7" id="KW-0472">Membrane</keyword>
<dbReference type="SUPFAM" id="SSF161098">
    <property type="entry name" value="MetI-like"/>
    <property type="match status" value="1"/>
</dbReference>
<dbReference type="Proteomes" id="UP001229486">
    <property type="component" value="Unassembled WGS sequence"/>
</dbReference>
<evidence type="ECO:0000256" key="4">
    <source>
        <dbReference type="ARBA" id="ARBA00022692"/>
    </source>
</evidence>
<feature type="transmembrane region" description="Helical" evidence="7">
    <location>
        <begin position="240"/>
        <end position="262"/>
    </location>
</feature>
<evidence type="ECO:0000313" key="10">
    <source>
        <dbReference type="Proteomes" id="UP001229486"/>
    </source>
</evidence>
<dbReference type="Gene3D" id="1.10.3720.10">
    <property type="entry name" value="MetI-like"/>
    <property type="match status" value="1"/>
</dbReference>
<dbReference type="PROSITE" id="PS50928">
    <property type="entry name" value="ABC_TM1"/>
    <property type="match status" value="1"/>
</dbReference>
<evidence type="ECO:0000259" key="8">
    <source>
        <dbReference type="PROSITE" id="PS50928"/>
    </source>
</evidence>
<evidence type="ECO:0000256" key="7">
    <source>
        <dbReference type="RuleBase" id="RU363032"/>
    </source>
</evidence>
<keyword evidence="4 7" id="KW-0812">Transmembrane</keyword>
<dbReference type="PANTHER" id="PTHR43163">
    <property type="entry name" value="DIPEPTIDE TRANSPORT SYSTEM PERMEASE PROTEIN DPPB-RELATED"/>
    <property type="match status" value="1"/>
</dbReference>
<dbReference type="RefSeq" id="WP_392395907.1">
    <property type="nucleotide sequence ID" value="NZ_JAURTK010000017.1"/>
</dbReference>
<keyword evidence="2 7" id="KW-0813">Transport</keyword>
<sequence>MFWLVRRIGTSVLMLILVTSVVFLTIRMVPGDPVQLLLGESGGEVDIQAAQALRHRLGLDRPLMTQYVDNVSSIVTFRFGNSLVSGAPIGPDIMQRFPRTLELVGWASVIALVFGIPGGVLAALRKGQTFDRAASWFASVGQSLPVFVIGALMVLVFAQTLRIAPAGGYASLQHPLKHFSLVLMPAMAIGIGFSAMIFRITRTATLEVLPLDYVRTARAKGVAPRRIIVRHVLRNSLMPIVTVFGLQVGSLLSGTVLVEYVFNYPGLSGMLINAVAARDYPAVTAILAVTATAFILINLLVDIAYGFLDPRVRR</sequence>
<organism evidence="9 10">
    <name type="scientific">Paraburkholderia caledonica</name>
    <dbReference type="NCBI Taxonomy" id="134536"/>
    <lineage>
        <taxon>Bacteria</taxon>
        <taxon>Pseudomonadati</taxon>
        <taxon>Pseudomonadota</taxon>
        <taxon>Betaproteobacteria</taxon>
        <taxon>Burkholderiales</taxon>
        <taxon>Burkholderiaceae</taxon>
        <taxon>Paraburkholderia</taxon>
    </lineage>
</organism>
<dbReference type="InterPro" id="IPR000515">
    <property type="entry name" value="MetI-like"/>
</dbReference>
<gene>
    <name evidence="9" type="ORF">J2793_006728</name>
</gene>
<feature type="transmembrane region" description="Helical" evidence="7">
    <location>
        <begin position="136"/>
        <end position="158"/>
    </location>
</feature>
<dbReference type="EMBL" id="JAURTK010000017">
    <property type="protein sequence ID" value="MDP9651253.1"/>
    <property type="molecule type" value="Genomic_DNA"/>
</dbReference>
<evidence type="ECO:0000256" key="3">
    <source>
        <dbReference type="ARBA" id="ARBA00022475"/>
    </source>
</evidence>
<feature type="domain" description="ABC transmembrane type-1" evidence="8">
    <location>
        <begin position="97"/>
        <end position="305"/>
    </location>
</feature>
<comment type="subcellular location">
    <subcellularLocation>
        <location evidence="1 7">Cell membrane</location>
        <topology evidence="1 7">Multi-pass membrane protein</topology>
    </subcellularLocation>
</comment>
<dbReference type="GO" id="GO:0055085">
    <property type="term" value="P:transmembrane transport"/>
    <property type="evidence" value="ECO:0007669"/>
    <property type="project" value="InterPro"/>
</dbReference>
<comment type="similarity">
    <text evidence="7">Belongs to the binding-protein-dependent transport system permease family.</text>
</comment>
<reference evidence="9" key="1">
    <citation type="submission" date="2023-07" db="EMBL/GenBank/DDBJ databases">
        <title>Sorghum-associated microbial communities from plants grown in Nebraska, USA.</title>
        <authorList>
            <person name="Schachtman D."/>
        </authorList>
    </citation>
    <scope>NUCLEOTIDE SEQUENCE</scope>
    <source>
        <strain evidence="9">DS1061</strain>
    </source>
</reference>
<dbReference type="GO" id="GO:0005886">
    <property type="term" value="C:plasma membrane"/>
    <property type="evidence" value="ECO:0007669"/>
    <property type="project" value="UniProtKB-SubCell"/>
</dbReference>
<feature type="transmembrane region" description="Helical" evidence="7">
    <location>
        <begin position="12"/>
        <end position="29"/>
    </location>
</feature>
<dbReference type="PANTHER" id="PTHR43163:SF6">
    <property type="entry name" value="DIPEPTIDE TRANSPORT SYSTEM PERMEASE PROTEIN DPPB-RELATED"/>
    <property type="match status" value="1"/>
</dbReference>
<keyword evidence="5 7" id="KW-1133">Transmembrane helix</keyword>
<dbReference type="InterPro" id="IPR035906">
    <property type="entry name" value="MetI-like_sf"/>
</dbReference>
<feature type="transmembrane region" description="Helical" evidence="7">
    <location>
        <begin position="103"/>
        <end position="124"/>
    </location>
</feature>
<dbReference type="CDD" id="cd06261">
    <property type="entry name" value="TM_PBP2"/>
    <property type="match status" value="1"/>
</dbReference>
<evidence type="ECO:0000256" key="5">
    <source>
        <dbReference type="ARBA" id="ARBA00022989"/>
    </source>
</evidence>
<dbReference type="InterPro" id="IPR045621">
    <property type="entry name" value="BPD_transp_1_N"/>
</dbReference>
<dbReference type="AlphaFoldDB" id="A0AB73IMK8"/>
<dbReference type="Pfam" id="PF19300">
    <property type="entry name" value="BPD_transp_1_N"/>
    <property type="match status" value="1"/>
</dbReference>
<evidence type="ECO:0000313" key="9">
    <source>
        <dbReference type="EMBL" id="MDP9651253.1"/>
    </source>
</evidence>
<evidence type="ECO:0000256" key="6">
    <source>
        <dbReference type="ARBA" id="ARBA00023136"/>
    </source>
</evidence>
<evidence type="ECO:0000256" key="1">
    <source>
        <dbReference type="ARBA" id="ARBA00004651"/>
    </source>
</evidence>
<proteinExistence type="inferred from homology"/>
<dbReference type="Pfam" id="PF00528">
    <property type="entry name" value="BPD_transp_1"/>
    <property type="match status" value="1"/>
</dbReference>
<feature type="transmembrane region" description="Helical" evidence="7">
    <location>
        <begin position="178"/>
        <end position="198"/>
    </location>
</feature>
<comment type="caution">
    <text evidence="9">The sequence shown here is derived from an EMBL/GenBank/DDBJ whole genome shotgun (WGS) entry which is preliminary data.</text>
</comment>
<protein>
    <submittedName>
        <fullName evidence="9">Peptide/nickel transport system permease protein</fullName>
    </submittedName>
</protein>